<evidence type="ECO:0000313" key="1">
    <source>
        <dbReference type="EnsemblMetazoa" id="PPA05252.1"/>
    </source>
</evidence>
<keyword evidence="2" id="KW-1185">Reference proteome</keyword>
<accession>A0A2A6BA62</accession>
<evidence type="ECO:0000313" key="2">
    <source>
        <dbReference type="Proteomes" id="UP000005239"/>
    </source>
</evidence>
<protein>
    <submittedName>
        <fullName evidence="1">Uncharacterized protein</fullName>
    </submittedName>
</protein>
<proteinExistence type="predicted"/>
<reference evidence="2" key="1">
    <citation type="journal article" date="2008" name="Nat. Genet.">
        <title>The Pristionchus pacificus genome provides a unique perspective on nematode lifestyle and parasitism.</title>
        <authorList>
            <person name="Dieterich C."/>
            <person name="Clifton S.W."/>
            <person name="Schuster L.N."/>
            <person name="Chinwalla A."/>
            <person name="Delehaunty K."/>
            <person name="Dinkelacker I."/>
            <person name="Fulton L."/>
            <person name="Fulton R."/>
            <person name="Godfrey J."/>
            <person name="Minx P."/>
            <person name="Mitreva M."/>
            <person name="Roeseler W."/>
            <person name="Tian H."/>
            <person name="Witte H."/>
            <person name="Yang S.P."/>
            <person name="Wilson R.K."/>
            <person name="Sommer R.J."/>
        </authorList>
    </citation>
    <scope>NUCLEOTIDE SEQUENCE [LARGE SCALE GENOMIC DNA]</scope>
    <source>
        <strain evidence="2">PS312</strain>
    </source>
</reference>
<gene>
    <name evidence="1" type="primary">WBGene00094806</name>
</gene>
<sequence length="96" mass="11065">MYFSTLALFSCSISPQVHGYKYIDDGSSSNLKRQAEEYKPPHLIGFDDCLCREPWSLDEQARVGCLQANIQIGEYQGHCYNDCDDSYREKTKLFPE</sequence>
<accession>A0A8R1U647</accession>
<dbReference type="EnsemblMetazoa" id="PPA05252.1">
    <property type="protein sequence ID" value="PPA05252.1"/>
    <property type="gene ID" value="WBGene00094806"/>
</dbReference>
<dbReference type="AlphaFoldDB" id="A0A2A6BA62"/>
<name>A0A2A6BA62_PRIPA</name>
<dbReference type="Proteomes" id="UP000005239">
    <property type="component" value="Unassembled WGS sequence"/>
</dbReference>
<organism evidence="1 2">
    <name type="scientific">Pristionchus pacificus</name>
    <name type="common">Parasitic nematode worm</name>
    <dbReference type="NCBI Taxonomy" id="54126"/>
    <lineage>
        <taxon>Eukaryota</taxon>
        <taxon>Metazoa</taxon>
        <taxon>Ecdysozoa</taxon>
        <taxon>Nematoda</taxon>
        <taxon>Chromadorea</taxon>
        <taxon>Rhabditida</taxon>
        <taxon>Rhabditina</taxon>
        <taxon>Diplogasteromorpha</taxon>
        <taxon>Diplogasteroidea</taxon>
        <taxon>Neodiplogasteridae</taxon>
        <taxon>Pristionchus</taxon>
    </lineage>
</organism>
<reference evidence="1" key="2">
    <citation type="submission" date="2022-06" db="UniProtKB">
        <authorList>
            <consortium name="EnsemblMetazoa"/>
        </authorList>
    </citation>
    <scope>IDENTIFICATION</scope>
    <source>
        <strain evidence="1">PS312</strain>
    </source>
</reference>